<comment type="catalytic activity">
    <reaction evidence="1 10">
        <text>N-(5-phospho-beta-D-ribosyl)anthranilate = 1-(2-carboxyphenylamino)-1-deoxy-D-ribulose 5-phosphate</text>
        <dbReference type="Rhea" id="RHEA:21540"/>
        <dbReference type="ChEBI" id="CHEBI:18277"/>
        <dbReference type="ChEBI" id="CHEBI:58613"/>
        <dbReference type="EC" id="5.3.1.24"/>
    </reaction>
</comment>
<evidence type="ECO:0000256" key="4">
    <source>
        <dbReference type="ARBA" id="ARBA00012572"/>
    </source>
</evidence>
<evidence type="ECO:0000256" key="5">
    <source>
        <dbReference type="ARBA" id="ARBA00022272"/>
    </source>
</evidence>
<keyword evidence="13" id="KW-1185">Reference proteome</keyword>
<dbReference type="EC" id="5.3.1.24" evidence="4 10"/>
<dbReference type="KEGG" id="upl:DSM104440_01487"/>
<reference evidence="12 13" key="1">
    <citation type="submission" date="2020-04" db="EMBL/GenBank/DDBJ databases">
        <title>Usitatibacter rugosus gen. nov., sp. nov. and Usitatibacter palustris sp. nov., novel members of Usitatibacteraceae fam. nov. within the order Nitrosomonadales isolated from soil.</title>
        <authorList>
            <person name="Huber K.J."/>
            <person name="Neumann-Schaal M."/>
            <person name="Geppert A."/>
            <person name="Luckner M."/>
            <person name="Wanner G."/>
            <person name="Overmann J."/>
        </authorList>
    </citation>
    <scope>NUCLEOTIDE SEQUENCE [LARGE SCALE GENOMIC DNA]</scope>
    <source>
        <strain evidence="12 13">Swamp67</strain>
    </source>
</reference>
<evidence type="ECO:0000256" key="9">
    <source>
        <dbReference type="ARBA" id="ARBA00023235"/>
    </source>
</evidence>
<dbReference type="GO" id="GO:0000162">
    <property type="term" value="P:L-tryptophan biosynthetic process"/>
    <property type="evidence" value="ECO:0007669"/>
    <property type="project" value="UniProtKB-UniRule"/>
</dbReference>
<name>A0A6M4H9F5_9PROT</name>
<dbReference type="SUPFAM" id="SSF51366">
    <property type="entry name" value="Ribulose-phoshate binding barrel"/>
    <property type="match status" value="1"/>
</dbReference>
<keyword evidence="9 10" id="KW-0413">Isomerase</keyword>
<comment type="pathway">
    <text evidence="2 10">Amino-acid biosynthesis; L-tryptophan biosynthesis; L-tryptophan from chorismate: step 3/5.</text>
</comment>
<dbReference type="InterPro" id="IPR013785">
    <property type="entry name" value="Aldolase_TIM"/>
</dbReference>
<dbReference type="InterPro" id="IPR044643">
    <property type="entry name" value="TrpF_fam"/>
</dbReference>
<organism evidence="12 13">
    <name type="scientific">Usitatibacter palustris</name>
    <dbReference type="NCBI Taxonomy" id="2732487"/>
    <lineage>
        <taxon>Bacteria</taxon>
        <taxon>Pseudomonadati</taxon>
        <taxon>Pseudomonadota</taxon>
        <taxon>Betaproteobacteria</taxon>
        <taxon>Nitrosomonadales</taxon>
        <taxon>Usitatibacteraceae</taxon>
        <taxon>Usitatibacter</taxon>
    </lineage>
</organism>
<evidence type="ECO:0000256" key="8">
    <source>
        <dbReference type="ARBA" id="ARBA00023141"/>
    </source>
</evidence>
<dbReference type="UniPathway" id="UPA00035">
    <property type="reaction ID" value="UER00042"/>
</dbReference>
<evidence type="ECO:0000256" key="3">
    <source>
        <dbReference type="ARBA" id="ARBA00007571"/>
    </source>
</evidence>
<evidence type="ECO:0000313" key="12">
    <source>
        <dbReference type="EMBL" id="QJR14677.1"/>
    </source>
</evidence>
<dbReference type="InterPro" id="IPR011060">
    <property type="entry name" value="RibuloseP-bd_barrel"/>
</dbReference>
<keyword evidence="8 10" id="KW-0057">Aromatic amino acid biosynthesis</keyword>
<dbReference type="FunFam" id="3.20.20.70:FF:000075">
    <property type="entry name" value="Tryptophan biosynthesis protein TRP1"/>
    <property type="match status" value="1"/>
</dbReference>
<evidence type="ECO:0000256" key="7">
    <source>
        <dbReference type="ARBA" id="ARBA00022822"/>
    </source>
</evidence>
<dbReference type="Gene3D" id="3.20.20.70">
    <property type="entry name" value="Aldolase class I"/>
    <property type="match status" value="1"/>
</dbReference>
<dbReference type="Pfam" id="PF00697">
    <property type="entry name" value="PRAI"/>
    <property type="match status" value="1"/>
</dbReference>
<evidence type="ECO:0000259" key="11">
    <source>
        <dbReference type="Pfam" id="PF00697"/>
    </source>
</evidence>
<comment type="similarity">
    <text evidence="3 10">Belongs to the TrpF family.</text>
</comment>
<dbReference type="NCBIfam" id="NF002298">
    <property type="entry name" value="PRK01222.1-4"/>
    <property type="match status" value="1"/>
</dbReference>
<gene>
    <name evidence="10 12" type="primary">trpF</name>
    <name evidence="12" type="ORF">DSM104440_01487</name>
</gene>
<feature type="domain" description="N-(5'phosphoribosyl) anthranilate isomerase (PRAI)" evidence="11">
    <location>
        <begin position="12"/>
        <end position="206"/>
    </location>
</feature>
<evidence type="ECO:0000256" key="2">
    <source>
        <dbReference type="ARBA" id="ARBA00004664"/>
    </source>
</evidence>
<evidence type="ECO:0000256" key="1">
    <source>
        <dbReference type="ARBA" id="ARBA00001164"/>
    </source>
</evidence>
<dbReference type="AlphaFoldDB" id="A0A6M4H9F5"/>
<keyword evidence="6 10" id="KW-0028">Amino-acid biosynthesis</keyword>
<evidence type="ECO:0000256" key="10">
    <source>
        <dbReference type="HAMAP-Rule" id="MF_00135"/>
    </source>
</evidence>
<dbReference type="InParanoid" id="A0A6M4H9F5"/>
<dbReference type="InterPro" id="IPR001240">
    <property type="entry name" value="PRAI_dom"/>
</dbReference>
<proteinExistence type="inferred from homology"/>
<dbReference type="NCBIfam" id="NF002299">
    <property type="entry name" value="PRK01222.1-6"/>
    <property type="match status" value="1"/>
</dbReference>
<dbReference type="Proteomes" id="UP000503096">
    <property type="component" value="Chromosome"/>
</dbReference>
<protein>
    <recommendedName>
        <fullName evidence="5 10">N-(5'-phosphoribosyl)anthranilate isomerase</fullName>
        <shortName evidence="10">PRAI</shortName>
        <ecNumber evidence="4 10">5.3.1.24</ecNumber>
    </recommendedName>
</protein>
<dbReference type="PANTHER" id="PTHR42894:SF1">
    <property type="entry name" value="N-(5'-PHOSPHORIBOSYL)ANTHRANILATE ISOMERASE"/>
    <property type="match status" value="1"/>
</dbReference>
<sequence length="211" mass="22766">MVPDPKIQRTRIKICGIREKAHALLAATEGADAIGLVFHAPSPRAIEPARAAEIADALPPFVMAVGLFVDAPEARVREVLAAVPLDLLQFHGDESPSYCEQFGKPYVRAVRMEERVNLVECARMFSRAKALLLDAHVPGEKGGTGRAFDWSRIPRNLSRPVILSGGLDAANVGRAIREVGPWAVDVSSGVESERGVKDPAKITAFIRSARA</sequence>
<dbReference type="PANTHER" id="PTHR42894">
    <property type="entry name" value="N-(5'-PHOSPHORIBOSYL)ANTHRANILATE ISOMERASE"/>
    <property type="match status" value="1"/>
</dbReference>
<dbReference type="CDD" id="cd00405">
    <property type="entry name" value="PRAI"/>
    <property type="match status" value="1"/>
</dbReference>
<dbReference type="GO" id="GO:0004640">
    <property type="term" value="F:phosphoribosylanthranilate isomerase activity"/>
    <property type="evidence" value="ECO:0007669"/>
    <property type="project" value="UniProtKB-UniRule"/>
</dbReference>
<dbReference type="EMBL" id="CP053073">
    <property type="protein sequence ID" value="QJR14677.1"/>
    <property type="molecule type" value="Genomic_DNA"/>
</dbReference>
<evidence type="ECO:0000313" key="13">
    <source>
        <dbReference type="Proteomes" id="UP000503096"/>
    </source>
</evidence>
<evidence type="ECO:0000256" key="6">
    <source>
        <dbReference type="ARBA" id="ARBA00022605"/>
    </source>
</evidence>
<keyword evidence="7 10" id="KW-0822">Tryptophan biosynthesis</keyword>
<accession>A0A6M4H9F5</accession>
<dbReference type="HAMAP" id="MF_00135">
    <property type="entry name" value="PRAI"/>
    <property type="match status" value="1"/>
</dbReference>